<evidence type="ECO:0000313" key="7">
    <source>
        <dbReference type="EMBL" id="SFR06541.1"/>
    </source>
</evidence>
<dbReference type="AlphaFoldDB" id="A0A1I6DMC8"/>
<evidence type="ECO:0000256" key="4">
    <source>
        <dbReference type="ARBA" id="ARBA00022679"/>
    </source>
</evidence>
<evidence type="ECO:0000256" key="2">
    <source>
        <dbReference type="ARBA" id="ARBA00022573"/>
    </source>
</evidence>
<name>A0A1I6DMC8_9FIRM</name>
<keyword evidence="4 7" id="KW-0808">Transferase</keyword>
<dbReference type="OrthoDB" id="9772960at2"/>
<sequence>MVGIGPGGAADMSPRTLQALQTAGVIVGYKTYIDLVRDNIQGKEIISTGMTREKDRCAAAIEQASAGRRVAVVSSGDPGVYGMAGLVLEMLDASGKLDDVPVEVIPGITSATAAAARLGAPLMHDFAVISLSDLLTPWETIERRLEAAAGADFVIVLYNPASRKRNWQINKAREIFLTFKEPSTPVGIVKNAARQDEEIYITDLENMLHHPIDMLTTVIVGNRSTRLAGGFIVTPRGYAL</sequence>
<organism evidence="7 8">
    <name type="scientific">Desulfoscipio geothermicus DSM 3669</name>
    <dbReference type="NCBI Taxonomy" id="1121426"/>
    <lineage>
        <taxon>Bacteria</taxon>
        <taxon>Bacillati</taxon>
        <taxon>Bacillota</taxon>
        <taxon>Clostridia</taxon>
        <taxon>Eubacteriales</taxon>
        <taxon>Desulfallaceae</taxon>
        <taxon>Desulfoscipio</taxon>
    </lineage>
</organism>
<proteinExistence type="predicted"/>
<dbReference type="EMBL" id="FOYM01000013">
    <property type="protein sequence ID" value="SFR06541.1"/>
    <property type="molecule type" value="Genomic_DNA"/>
</dbReference>
<keyword evidence="3 7" id="KW-0489">Methyltransferase</keyword>
<dbReference type="PANTHER" id="PTHR47036">
    <property type="entry name" value="COBALT-FACTOR III C(17)-METHYLTRANSFERASE-RELATED"/>
    <property type="match status" value="1"/>
</dbReference>
<dbReference type="InterPro" id="IPR006363">
    <property type="entry name" value="Cbl_synth_CobJ/CibH_dom"/>
</dbReference>
<reference evidence="8" key="1">
    <citation type="submission" date="2016-10" db="EMBL/GenBank/DDBJ databases">
        <authorList>
            <person name="Varghese N."/>
            <person name="Submissions S."/>
        </authorList>
    </citation>
    <scope>NUCLEOTIDE SEQUENCE [LARGE SCALE GENOMIC DNA]</scope>
    <source>
        <strain evidence="8">DSM 3669</strain>
    </source>
</reference>
<evidence type="ECO:0000256" key="3">
    <source>
        <dbReference type="ARBA" id="ARBA00022603"/>
    </source>
</evidence>
<dbReference type="Gene3D" id="3.30.950.10">
    <property type="entry name" value="Methyltransferase, Cobalt-precorrin-4 Transmethylase, Domain 2"/>
    <property type="match status" value="1"/>
</dbReference>
<dbReference type="Pfam" id="PF00590">
    <property type="entry name" value="TP_methylase"/>
    <property type="match status" value="1"/>
</dbReference>
<evidence type="ECO:0000256" key="5">
    <source>
        <dbReference type="ARBA" id="ARBA00022691"/>
    </source>
</evidence>
<dbReference type="Proteomes" id="UP000199584">
    <property type="component" value="Unassembled WGS sequence"/>
</dbReference>
<keyword evidence="2" id="KW-0169">Cobalamin biosynthesis</keyword>
<dbReference type="SUPFAM" id="SSF53790">
    <property type="entry name" value="Tetrapyrrole methylase"/>
    <property type="match status" value="1"/>
</dbReference>
<accession>A0A1I6DMC8</accession>
<dbReference type="RefSeq" id="WP_092483347.1">
    <property type="nucleotide sequence ID" value="NZ_FOYM01000013.1"/>
</dbReference>
<dbReference type="Gene3D" id="3.40.1010.10">
    <property type="entry name" value="Cobalt-precorrin-4 Transmethylase, Domain 1"/>
    <property type="match status" value="1"/>
</dbReference>
<protein>
    <submittedName>
        <fullName evidence="7">Cobalt-precorrin 3 C17-methyltransferase</fullName>
    </submittedName>
</protein>
<keyword evidence="8" id="KW-1185">Reference proteome</keyword>
<evidence type="ECO:0000259" key="6">
    <source>
        <dbReference type="Pfam" id="PF00590"/>
    </source>
</evidence>
<evidence type="ECO:0000313" key="8">
    <source>
        <dbReference type="Proteomes" id="UP000199584"/>
    </source>
</evidence>
<keyword evidence="5" id="KW-0949">S-adenosyl-L-methionine</keyword>
<dbReference type="GO" id="GO:0009236">
    <property type="term" value="P:cobalamin biosynthetic process"/>
    <property type="evidence" value="ECO:0007669"/>
    <property type="project" value="UniProtKB-UniPathway"/>
</dbReference>
<dbReference type="PANTHER" id="PTHR47036:SF1">
    <property type="entry name" value="COBALT-FACTOR III C(17)-METHYLTRANSFERASE-RELATED"/>
    <property type="match status" value="1"/>
</dbReference>
<dbReference type="InterPro" id="IPR051810">
    <property type="entry name" value="Precorrin_MeTrfase"/>
</dbReference>
<dbReference type="STRING" id="39060.SAMN05660706_11379"/>
<feature type="domain" description="Tetrapyrrole methylase" evidence="6">
    <location>
        <begin position="1"/>
        <end position="206"/>
    </location>
</feature>
<comment type="pathway">
    <text evidence="1">Cofactor biosynthesis; adenosylcobalamin biosynthesis.</text>
</comment>
<dbReference type="NCBIfam" id="TIGR01466">
    <property type="entry name" value="cobJ_cbiH"/>
    <property type="match status" value="1"/>
</dbReference>
<dbReference type="InterPro" id="IPR035996">
    <property type="entry name" value="4pyrrol_Methylase_sf"/>
</dbReference>
<dbReference type="GO" id="GO:0008168">
    <property type="term" value="F:methyltransferase activity"/>
    <property type="evidence" value="ECO:0007669"/>
    <property type="project" value="UniProtKB-KW"/>
</dbReference>
<evidence type="ECO:0000256" key="1">
    <source>
        <dbReference type="ARBA" id="ARBA00004953"/>
    </source>
</evidence>
<dbReference type="GO" id="GO:0032259">
    <property type="term" value="P:methylation"/>
    <property type="evidence" value="ECO:0007669"/>
    <property type="project" value="UniProtKB-KW"/>
</dbReference>
<dbReference type="InterPro" id="IPR014776">
    <property type="entry name" value="4pyrrole_Mease_sub2"/>
</dbReference>
<dbReference type="InterPro" id="IPR014777">
    <property type="entry name" value="4pyrrole_Mease_sub1"/>
</dbReference>
<dbReference type="InterPro" id="IPR000878">
    <property type="entry name" value="4pyrrol_Mease"/>
</dbReference>
<dbReference type="UniPathway" id="UPA00148"/>
<dbReference type="CDD" id="cd11646">
    <property type="entry name" value="Precorrin_3B_C17_MT"/>
    <property type="match status" value="1"/>
</dbReference>
<gene>
    <name evidence="7" type="ORF">SAMN05660706_11379</name>
</gene>